<name>A0ABS1VQD2_9ACTN</name>
<comment type="caution">
    <text evidence="1">The sequence shown here is derived from an EMBL/GenBank/DDBJ whole genome shotgun (WGS) entry which is preliminary data.</text>
</comment>
<dbReference type="EMBL" id="JAENHO010000005">
    <property type="protein sequence ID" value="MBL7256425.1"/>
    <property type="molecule type" value="Genomic_DNA"/>
</dbReference>
<evidence type="ECO:0000313" key="2">
    <source>
        <dbReference type="Proteomes" id="UP000598996"/>
    </source>
</evidence>
<accession>A0ABS1VQD2</accession>
<gene>
    <name evidence="1" type="ORF">JKJ07_19190</name>
</gene>
<dbReference type="InterPro" id="IPR021391">
    <property type="entry name" value="DUF3027"/>
</dbReference>
<proteinExistence type="predicted"/>
<keyword evidence="2" id="KW-1185">Reference proteome</keyword>
<dbReference type="Pfam" id="PF11228">
    <property type="entry name" value="DUF3027"/>
    <property type="match status" value="1"/>
</dbReference>
<dbReference type="Proteomes" id="UP000598996">
    <property type="component" value="Unassembled WGS sequence"/>
</dbReference>
<protein>
    <submittedName>
        <fullName evidence="1">DUF3027 domain-containing protein</fullName>
    </submittedName>
</protein>
<reference evidence="1 2" key="1">
    <citation type="submission" date="2021-01" db="EMBL/GenBank/DDBJ databases">
        <title>Actinoplanes sp. nov. LDG1-01 isolated from lichen.</title>
        <authorList>
            <person name="Saeng-In P."/>
            <person name="Phongsopitanun W."/>
            <person name="Kanchanasin P."/>
            <person name="Yuki M."/>
            <person name="Kudo T."/>
            <person name="Ohkuma M."/>
            <person name="Tanasupawat S."/>
        </authorList>
    </citation>
    <scope>NUCLEOTIDE SEQUENCE [LARGE SCALE GENOMIC DNA]</scope>
    <source>
        <strain evidence="1 2">LDG1-01</strain>
    </source>
</reference>
<sequence length="99" mass="11475">MNDDHRMTTKPWTGDDERHNDACHHRWLKDRNRQTNEPNYSENWYDEQCGGCTFWIALHGRLGADYGVCSNPASAFDARVRFEHDGCDAHTERDDGSFG</sequence>
<organism evidence="1 2">
    <name type="scientific">Paractinoplanes lichenicola</name>
    <dbReference type="NCBI Taxonomy" id="2802976"/>
    <lineage>
        <taxon>Bacteria</taxon>
        <taxon>Bacillati</taxon>
        <taxon>Actinomycetota</taxon>
        <taxon>Actinomycetes</taxon>
        <taxon>Micromonosporales</taxon>
        <taxon>Micromonosporaceae</taxon>
        <taxon>Paractinoplanes</taxon>
    </lineage>
</organism>
<dbReference type="RefSeq" id="WP_202992959.1">
    <property type="nucleotide sequence ID" value="NZ_JAENHO010000005.1"/>
</dbReference>
<evidence type="ECO:0000313" key="1">
    <source>
        <dbReference type="EMBL" id="MBL7256425.1"/>
    </source>
</evidence>